<evidence type="ECO:0000313" key="3">
    <source>
        <dbReference type="Proteomes" id="UP000231025"/>
    </source>
</evidence>
<dbReference type="AlphaFoldDB" id="A0A2G9Y745"/>
<evidence type="ECO:0000313" key="2">
    <source>
        <dbReference type="EMBL" id="PIP15047.1"/>
    </source>
</evidence>
<keyword evidence="1" id="KW-0472">Membrane</keyword>
<comment type="caution">
    <text evidence="2">The sequence shown here is derived from an EMBL/GenBank/DDBJ whole genome shotgun (WGS) entry which is preliminary data.</text>
</comment>
<organism evidence="2 3">
    <name type="scientific">Candidatus Roizmanbacteria bacterium CG23_combo_of_CG06-09_8_20_14_all_35_49</name>
    <dbReference type="NCBI Taxonomy" id="1974863"/>
    <lineage>
        <taxon>Bacteria</taxon>
        <taxon>Candidatus Roizmaniibacteriota</taxon>
    </lineage>
</organism>
<evidence type="ECO:0008006" key="4">
    <source>
        <dbReference type="Google" id="ProtNLM"/>
    </source>
</evidence>
<protein>
    <recommendedName>
        <fullName evidence="4">DUF1648 domain-containing protein</fullName>
    </recommendedName>
</protein>
<accession>A0A2G9Y745</accession>
<gene>
    <name evidence="2" type="ORF">COX47_01810</name>
</gene>
<dbReference type="Proteomes" id="UP000231025">
    <property type="component" value="Unassembled WGS sequence"/>
</dbReference>
<feature type="transmembrane region" description="Helical" evidence="1">
    <location>
        <begin position="80"/>
        <end position="100"/>
    </location>
</feature>
<keyword evidence="1" id="KW-0812">Transmembrane</keyword>
<sequence length="101" mass="12209">MFYLIIGSNLIMVLTFLLKLKALPPQIPLFFSRPWGEAQLVDTWTIFFLLFLLDIFYFFNNYFYKKFFSDNLLVKKIIEYFNLFLIVGFTYVFLKIIFLVS</sequence>
<evidence type="ECO:0000256" key="1">
    <source>
        <dbReference type="SAM" id="Phobius"/>
    </source>
</evidence>
<name>A0A2G9Y745_9BACT</name>
<proteinExistence type="predicted"/>
<keyword evidence="1" id="KW-1133">Transmembrane helix</keyword>
<feature type="transmembrane region" description="Helical" evidence="1">
    <location>
        <begin position="38"/>
        <end position="59"/>
    </location>
</feature>
<dbReference type="EMBL" id="PCRE01000026">
    <property type="protein sequence ID" value="PIP15047.1"/>
    <property type="molecule type" value="Genomic_DNA"/>
</dbReference>
<reference evidence="2 3" key="1">
    <citation type="submission" date="2017-09" db="EMBL/GenBank/DDBJ databases">
        <title>Depth-based differentiation of microbial function through sediment-hosted aquifers and enrichment of novel symbionts in the deep terrestrial subsurface.</title>
        <authorList>
            <person name="Probst A.J."/>
            <person name="Ladd B."/>
            <person name="Jarett J.K."/>
            <person name="Geller-Mcgrath D.E."/>
            <person name="Sieber C.M."/>
            <person name="Emerson J.B."/>
            <person name="Anantharaman K."/>
            <person name="Thomas B.C."/>
            <person name="Malmstrom R."/>
            <person name="Stieglmeier M."/>
            <person name="Klingl A."/>
            <person name="Woyke T."/>
            <person name="Ryan C.M."/>
            <person name="Banfield J.F."/>
        </authorList>
    </citation>
    <scope>NUCLEOTIDE SEQUENCE [LARGE SCALE GENOMIC DNA]</scope>
    <source>
        <strain evidence="2">CG23_combo_of_CG06-09_8_20_14_all_35_49</strain>
    </source>
</reference>